<proteinExistence type="predicted"/>
<organism evidence="2 3">
    <name type="scientific">Sphaerospermopsis aphanizomenoides LEGE 00250</name>
    <dbReference type="NCBI Taxonomy" id="2777972"/>
    <lineage>
        <taxon>Bacteria</taxon>
        <taxon>Bacillati</taxon>
        <taxon>Cyanobacteriota</taxon>
        <taxon>Cyanophyceae</taxon>
        <taxon>Nostocales</taxon>
        <taxon>Aphanizomenonaceae</taxon>
        <taxon>Sphaerospermopsis</taxon>
        <taxon>Sphaerospermopsis aphanizomenoides</taxon>
    </lineage>
</organism>
<dbReference type="EMBL" id="JADEWB010000026">
    <property type="protein sequence ID" value="MBE9235849.1"/>
    <property type="molecule type" value="Genomic_DNA"/>
</dbReference>
<gene>
    <name evidence="2" type="ORF">IQ227_07310</name>
</gene>
<protein>
    <submittedName>
        <fullName evidence="2">Uncharacterized protein</fullName>
    </submittedName>
</protein>
<evidence type="ECO:0000313" key="3">
    <source>
        <dbReference type="Proteomes" id="UP000606776"/>
    </source>
</evidence>
<reference evidence="2 3" key="1">
    <citation type="submission" date="2020-10" db="EMBL/GenBank/DDBJ databases">
        <authorList>
            <person name="Castelo-Branco R."/>
            <person name="Eusebio N."/>
            <person name="Adriana R."/>
            <person name="Vieira A."/>
            <person name="Brugerolle De Fraissinette N."/>
            <person name="Rezende De Castro R."/>
            <person name="Schneider M.P."/>
            <person name="Vasconcelos V."/>
            <person name="Leao P.N."/>
        </authorList>
    </citation>
    <scope>NUCLEOTIDE SEQUENCE [LARGE SCALE GENOMIC DNA]</scope>
    <source>
        <strain evidence="2 3">LEGE 00250</strain>
    </source>
</reference>
<accession>A0ABR9VBI5</accession>
<name>A0ABR9VBI5_9CYAN</name>
<feature type="region of interest" description="Disordered" evidence="1">
    <location>
        <begin position="1"/>
        <end position="21"/>
    </location>
</feature>
<dbReference type="Proteomes" id="UP000606776">
    <property type="component" value="Unassembled WGS sequence"/>
</dbReference>
<evidence type="ECO:0000313" key="2">
    <source>
        <dbReference type="EMBL" id="MBE9235849.1"/>
    </source>
</evidence>
<comment type="caution">
    <text evidence="2">The sequence shown here is derived from an EMBL/GenBank/DDBJ whole genome shotgun (WGS) entry which is preliminary data.</text>
</comment>
<dbReference type="RefSeq" id="WP_193942338.1">
    <property type="nucleotide sequence ID" value="NZ_JADEWB010000026.1"/>
</dbReference>
<evidence type="ECO:0000256" key="1">
    <source>
        <dbReference type="SAM" id="MobiDB-lite"/>
    </source>
</evidence>
<keyword evidence="3" id="KW-1185">Reference proteome</keyword>
<sequence>MQTRKNDAVMQYNNEQDDGSFISEPGLTKRELFAAAALQGLLANPSLDDDRYRPYDVACAAVAVADLLIFRLNETNTNGAQ</sequence>